<dbReference type="PROSITE" id="PS00137">
    <property type="entry name" value="SUBTILASE_HIS"/>
    <property type="match status" value="1"/>
</dbReference>
<dbReference type="PROSITE" id="PS51892">
    <property type="entry name" value="SUBTILASE"/>
    <property type="match status" value="1"/>
</dbReference>
<dbReference type="Pfam" id="PF00082">
    <property type="entry name" value="Peptidase_S8"/>
    <property type="match status" value="1"/>
</dbReference>
<name>A0A9X3MTS7_9ACTN</name>
<dbReference type="RefSeq" id="WP_270040942.1">
    <property type="nucleotide sequence ID" value="NZ_JAPDOD010000014.1"/>
</dbReference>
<gene>
    <name evidence="11" type="ORF">OM076_15740</name>
</gene>
<feature type="active site" description="Charge relay system" evidence="5 6">
    <location>
        <position position="154"/>
    </location>
</feature>
<dbReference type="EMBL" id="JAPDOD010000014">
    <property type="protein sequence ID" value="MDA0161726.1"/>
    <property type="molecule type" value="Genomic_DNA"/>
</dbReference>
<keyword evidence="4 6" id="KW-0720">Serine protease</keyword>
<dbReference type="PRINTS" id="PR00723">
    <property type="entry name" value="SUBTILISIN"/>
</dbReference>
<dbReference type="InterPro" id="IPR015500">
    <property type="entry name" value="Peptidase_S8_subtilisin-rel"/>
</dbReference>
<dbReference type="PANTHER" id="PTHR43806:SF11">
    <property type="entry name" value="CEREVISIN-RELATED"/>
    <property type="match status" value="1"/>
</dbReference>
<feature type="active site" description="Charge relay system" evidence="5 6">
    <location>
        <position position="389"/>
    </location>
</feature>
<feature type="compositionally biased region" description="Low complexity" evidence="8">
    <location>
        <begin position="510"/>
        <end position="539"/>
    </location>
</feature>
<feature type="compositionally biased region" description="Low complexity" evidence="8">
    <location>
        <begin position="561"/>
        <end position="587"/>
    </location>
</feature>
<organism evidence="11 12">
    <name type="scientific">Solirubrobacter ginsenosidimutans</name>
    <dbReference type="NCBI Taxonomy" id="490573"/>
    <lineage>
        <taxon>Bacteria</taxon>
        <taxon>Bacillati</taxon>
        <taxon>Actinomycetota</taxon>
        <taxon>Thermoleophilia</taxon>
        <taxon>Solirubrobacterales</taxon>
        <taxon>Solirubrobacteraceae</taxon>
        <taxon>Solirubrobacter</taxon>
    </lineage>
</organism>
<dbReference type="SUPFAM" id="SSF54897">
    <property type="entry name" value="Protease propeptides/inhibitors"/>
    <property type="match status" value="1"/>
</dbReference>
<proteinExistence type="inferred from homology"/>
<dbReference type="PANTHER" id="PTHR43806">
    <property type="entry name" value="PEPTIDASE S8"/>
    <property type="match status" value="1"/>
</dbReference>
<evidence type="ECO:0000256" key="3">
    <source>
        <dbReference type="ARBA" id="ARBA00022801"/>
    </source>
</evidence>
<dbReference type="AlphaFoldDB" id="A0A9X3MTS7"/>
<dbReference type="Proteomes" id="UP001149140">
    <property type="component" value="Unassembled WGS sequence"/>
</dbReference>
<evidence type="ECO:0000256" key="5">
    <source>
        <dbReference type="PIRSR" id="PIRSR615500-1"/>
    </source>
</evidence>
<feature type="domain" description="Peptidase S8/S53" evidence="10">
    <location>
        <begin position="145"/>
        <end position="422"/>
    </location>
</feature>
<dbReference type="Gene3D" id="3.40.50.200">
    <property type="entry name" value="Peptidase S8/S53 domain"/>
    <property type="match status" value="1"/>
</dbReference>
<feature type="region of interest" description="Disordered" evidence="8">
    <location>
        <begin position="504"/>
        <end position="587"/>
    </location>
</feature>
<evidence type="ECO:0000256" key="8">
    <source>
        <dbReference type="SAM" id="MobiDB-lite"/>
    </source>
</evidence>
<evidence type="ECO:0000256" key="4">
    <source>
        <dbReference type="ARBA" id="ARBA00022825"/>
    </source>
</evidence>
<evidence type="ECO:0000256" key="7">
    <source>
        <dbReference type="RuleBase" id="RU003355"/>
    </source>
</evidence>
<protein>
    <submittedName>
        <fullName evidence="11">S8 family serine peptidase</fullName>
    </submittedName>
</protein>
<keyword evidence="9" id="KW-0732">Signal</keyword>
<keyword evidence="12" id="KW-1185">Reference proteome</keyword>
<evidence type="ECO:0000256" key="1">
    <source>
        <dbReference type="ARBA" id="ARBA00011073"/>
    </source>
</evidence>
<dbReference type="GO" id="GO:0004252">
    <property type="term" value="F:serine-type endopeptidase activity"/>
    <property type="evidence" value="ECO:0007669"/>
    <property type="project" value="UniProtKB-UniRule"/>
</dbReference>
<dbReference type="PROSITE" id="PS00138">
    <property type="entry name" value="SUBTILASE_SER"/>
    <property type="match status" value="1"/>
</dbReference>
<dbReference type="InterPro" id="IPR000209">
    <property type="entry name" value="Peptidase_S8/S53_dom"/>
</dbReference>
<keyword evidence="2 6" id="KW-0645">Protease</keyword>
<accession>A0A9X3MTS7</accession>
<comment type="caution">
    <text evidence="11">The sequence shown here is derived from an EMBL/GenBank/DDBJ whole genome shotgun (WGS) entry which is preliminary data.</text>
</comment>
<comment type="similarity">
    <text evidence="1 6 7">Belongs to the peptidase S8 family.</text>
</comment>
<dbReference type="GO" id="GO:0006508">
    <property type="term" value="P:proteolysis"/>
    <property type="evidence" value="ECO:0007669"/>
    <property type="project" value="UniProtKB-KW"/>
</dbReference>
<feature type="active site" description="Charge relay system" evidence="5 6">
    <location>
        <position position="192"/>
    </location>
</feature>
<evidence type="ECO:0000256" key="9">
    <source>
        <dbReference type="SAM" id="SignalP"/>
    </source>
</evidence>
<dbReference type="InterPro" id="IPR023827">
    <property type="entry name" value="Peptidase_S8_Asp-AS"/>
</dbReference>
<evidence type="ECO:0000259" key="10">
    <source>
        <dbReference type="Pfam" id="PF00082"/>
    </source>
</evidence>
<evidence type="ECO:0000313" key="11">
    <source>
        <dbReference type="EMBL" id="MDA0161726.1"/>
    </source>
</evidence>
<feature type="signal peptide" evidence="9">
    <location>
        <begin position="1"/>
        <end position="24"/>
    </location>
</feature>
<dbReference type="InterPro" id="IPR036852">
    <property type="entry name" value="Peptidase_S8/S53_dom_sf"/>
</dbReference>
<dbReference type="InterPro" id="IPR050131">
    <property type="entry name" value="Peptidase_S8_subtilisin-like"/>
</dbReference>
<dbReference type="Gene3D" id="3.30.70.80">
    <property type="entry name" value="Peptidase S8 propeptide/proteinase inhibitor I9"/>
    <property type="match status" value="1"/>
</dbReference>
<dbReference type="InterPro" id="IPR037045">
    <property type="entry name" value="S8pro/Inhibitor_I9_sf"/>
</dbReference>
<evidence type="ECO:0000313" key="12">
    <source>
        <dbReference type="Proteomes" id="UP001149140"/>
    </source>
</evidence>
<feature type="chain" id="PRO_5040784317" evidence="9">
    <location>
        <begin position="25"/>
        <end position="587"/>
    </location>
</feature>
<dbReference type="SUPFAM" id="SSF52743">
    <property type="entry name" value="Subtilisin-like"/>
    <property type="match status" value="1"/>
</dbReference>
<keyword evidence="3 6" id="KW-0378">Hydrolase</keyword>
<evidence type="ECO:0000256" key="6">
    <source>
        <dbReference type="PROSITE-ProRule" id="PRU01240"/>
    </source>
</evidence>
<reference evidence="11" key="1">
    <citation type="submission" date="2022-10" db="EMBL/GenBank/DDBJ databases">
        <title>The WGS of Solirubrobacter ginsenosidimutans DSM 21036.</title>
        <authorList>
            <person name="Jiang Z."/>
        </authorList>
    </citation>
    <scope>NUCLEOTIDE SEQUENCE</scope>
    <source>
        <strain evidence="11">DSM 21036</strain>
    </source>
</reference>
<dbReference type="InterPro" id="IPR022398">
    <property type="entry name" value="Peptidase_S8_His-AS"/>
</dbReference>
<evidence type="ECO:0000256" key="2">
    <source>
        <dbReference type="ARBA" id="ARBA00022670"/>
    </source>
</evidence>
<dbReference type="PROSITE" id="PS00136">
    <property type="entry name" value="SUBTILASE_ASP"/>
    <property type="match status" value="1"/>
</dbReference>
<sequence length="587" mass="59852">MKVETRWRRRLAVALVAAAVPTFAGTTAVQAAPSAQARLTAVAASSPVRKVTAIVQFKAGFAEKQAKAVVASYGGKVVTRVPLINGLAVQLPAKQAKALAADRKVVGLTLNTRVHSTGLGNLGQLATTYPKTTKADKLWQRGITGAGVGVAVLDTGVAGDAPDFKGADGGSRVVANVVTSPGAATAGDGFGHGTHVAGIIAGNSFNRAPKDPFYGKYVGIAPDANLIAIKASDDAGNATVLDVINGIAFAVDHKADFNIRVLNLSLAADTQQSYKLDPLDAAVEYAWQKGIVVVAAAGNRGVAPDAVRYAPANDPFVISVGGVDETGNAGSGKRADWSSTGTTQDGFSKPEVLAPGAHIVSVLAPGSAFLQLCPNCAIGGSYFKAGGTSMAAPVVAGAAALLLQARPTLTPDQVKALLMGTDRWMPGEKGGQIDIEKAVFTQTNAVPVVNRYLQPNYLIDALTRAGKDISTWTRSSWSTATGALNAGWARSSWSCGMCQTAGGVIDPQRSSWSRSSWSSAGEDASSEAAEYDAALAASEDTGTLEAPIPTDAVIPDDAEPAAEAPAATPTPTATPTATATPTPEAIG</sequence>
<dbReference type="InterPro" id="IPR023828">
    <property type="entry name" value="Peptidase_S8_Ser-AS"/>
</dbReference>